<reference evidence="3" key="1">
    <citation type="submission" date="2019-05" db="EMBL/GenBank/DDBJ databases">
        <title>Flavobacterium profundi sp. nov., isolated from a deep-sea seamount.</title>
        <authorList>
            <person name="Zhang D.-C."/>
        </authorList>
    </citation>
    <scope>NUCLEOTIDE SEQUENCE [LARGE SCALE GENOMIC DNA]</scope>
    <source>
        <strain evidence="3">TP390</strain>
    </source>
</reference>
<name>A0A6I4IKH7_9FLAO</name>
<dbReference type="Pfam" id="PF03190">
    <property type="entry name" value="Thioredox_DsbH"/>
    <property type="match status" value="1"/>
</dbReference>
<dbReference type="RefSeq" id="WP_140997211.1">
    <property type="nucleotide sequence ID" value="NZ_VDCZ01000003.1"/>
</dbReference>
<dbReference type="EMBL" id="WQLW01000003">
    <property type="protein sequence ID" value="MVO08819.1"/>
    <property type="molecule type" value="Genomic_DNA"/>
</dbReference>
<evidence type="ECO:0000313" key="3">
    <source>
        <dbReference type="Proteomes" id="UP000431264"/>
    </source>
</evidence>
<organism evidence="2 3">
    <name type="scientific">Flavobacterium profundi</name>
    <dbReference type="NCBI Taxonomy" id="1774945"/>
    <lineage>
        <taxon>Bacteria</taxon>
        <taxon>Pseudomonadati</taxon>
        <taxon>Bacteroidota</taxon>
        <taxon>Flavobacteriia</taxon>
        <taxon>Flavobacteriales</taxon>
        <taxon>Flavobacteriaceae</taxon>
        <taxon>Flavobacterium</taxon>
    </lineage>
</organism>
<dbReference type="InterPro" id="IPR024705">
    <property type="entry name" value="Ssp411"/>
</dbReference>
<dbReference type="CDD" id="cd02955">
    <property type="entry name" value="SSP411"/>
    <property type="match status" value="1"/>
</dbReference>
<dbReference type="SUPFAM" id="SSF48208">
    <property type="entry name" value="Six-hairpin glycosidases"/>
    <property type="match status" value="1"/>
</dbReference>
<gene>
    <name evidence="2" type="ORF">GOQ30_06535</name>
</gene>
<evidence type="ECO:0000259" key="1">
    <source>
        <dbReference type="Pfam" id="PF03190"/>
    </source>
</evidence>
<dbReference type="AlphaFoldDB" id="A0A6I4IKH7"/>
<sequence length="674" mass="78762">MNELHLETSPYLLQHATNPIHWKAWHTETLQYAQKNKQLIIISIGYAACHWCHVMEHESFEDEQVAEVMNRSYVSIKVDREERPDVDAIYMKAIQIMSGQGGWPLNVVCLPDGRPIWGGTYFRKEEWTNALEQLQELFVNNPQKMEEYATKLHQGIQLLGLVQKPKENILFSKENMSLLIEKWQRSFDLEYGGYSRAPKFMMPTNLEFLQRYGFQNKNQQLLDYVDLTLTKMAWGGLFDTVEGGFSRYSVDSKWHIPHFEKMLYDNAQLLSVYADAYKRTKNELYTEVIEKTIRFCDNELLNIKKGYFASLDADSLNASHHLEEGAYYSWTKEELQRILGDDFELFSIVFNINPFGYWEEEKKYVLIQNESLEAIAKKASVSVAFVKEKKKIWEEKLFHIRKERNKPRLDDKSITSWNALLIKGLIDSYIALGNRDYLDKAEGIAAFIHNQLTTINGSLWHTYKNEESKIDGFLDDYAFTIQAFIRLYQVTFNFHYLSQAKQLMDYCFEDFYNENELFFTFTSRNSPALIATHYEIEDNVIPASNSVMGHNLYALSIYYDNSYYEKVYQNMLAQILPTIDYASAFSNWLSLWMNTLEEQKELAICGNNAVANTIEVQKNYIPQLLIAGTTSVVNLPFLQDRFDKNLDLLYLCSNKTCQIPETEVENIINQIKNE</sequence>
<keyword evidence="3" id="KW-1185">Reference proteome</keyword>
<dbReference type="SUPFAM" id="SSF52833">
    <property type="entry name" value="Thioredoxin-like"/>
    <property type="match status" value="1"/>
</dbReference>
<dbReference type="PANTHER" id="PTHR42899:SF1">
    <property type="entry name" value="SPERMATOGENESIS-ASSOCIATED PROTEIN 20"/>
    <property type="match status" value="1"/>
</dbReference>
<feature type="domain" description="Spermatogenesis-associated protein 20-like TRX" evidence="1">
    <location>
        <begin position="2"/>
        <end position="155"/>
    </location>
</feature>
<dbReference type="Gene3D" id="1.50.10.20">
    <property type="match status" value="1"/>
</dbReference>
<dbReference type="InterPro" id="IPR008928">
    <property type="entry name" value="6-hairpin_glycosidase_sf"/>
</dbReference>
<protein>
    <submittedName>
        <fullName evidence="2">DUF255 domain-containing protein</fullName>
    </submittedName>
</protein>
<dbReference type="PIRSF" id="PIRSF006402">
    <property type="entry name" value="UCP006402_thioredoxin"/>
    <property type="match status" value="1"/>
</dbReference>
<comment type="caution">
    <text evidence="2">The sequence shown here is derived from an EMBL/GenBank/DDBJ whole genome shotgun (WGS) entry which is preliminary data.</text>
</comment>
<accession>A0A6I4IKH7</accession>
<evidence type="ECO:0000313" key="2">
    <source>
        <dbReference type="EMBL" id="MVO08819.1"/>
    </source>
</evidence>
<proteinExistence type="predicted"/>
<dbReference type="Proteomes" id="UP000431264">
    <property type="component" value="Unassembled WGS sequence"/>
</dbReference>
<dbReference type="GO" id="GO:0005975">
    <property type="term" value="P:carbohydrate metabolic process"/>
    <property type="evidence" value="ECO:0007669"/>
    <property type="project" value="InterPro"/>
</dbReference>
<dbReference type="InterPro" id="IPR036249">
    <property type="entry name" value="Thioredoxin-like_sf"/>
</dbReference>
<dbReference type="Gene3D" id="3.40.30.10">
    <property type="entry name" value="Glutaredoxin"/>
    <property type="match status" value="1"/>
</dbReference>
<dbReference type="InterPro" id="IPR004879">
    <property type="entry name" value="Ssp411-like_TRX"/>
</dbReference>
<dbReference type="PANTHER" id="PTHR42899">
    <property type="entry name" value="SPERMATOGENESIS-ASSOCIATED PROTEIN 20"/>
    <property type="match status" value="1"/>
</dbReference>
<dbReference type="OrthoDB" id="9762614at2"/>